<evidence type="ECO:0000256" key="2">
    <source>
        <dbReference type="ARBA" id="ARBA00022801"/>
    </source>
</evidence>
<dbReference type="SUPFAM" id="SSF55154">
    <property type="entry name" value="CYTH-like phosphatases"/>
    <property type="match status" value="1"/>
</dbReference>
<dbReference type="GO" id="GO:0004651">
    <property type="term" value="F:polynucleotide 5'-phosphatase activity"/>
    <property type="evidence" value="ECO:0007669"/>
    <property type="project" value="InterPro"/>
</dbReference>
<dbReference type="AlphaFoldDB" id="A0A0S4KFA2"/>
<reference evidence="6" key="1">
    <citation type="submission" date="2015-09" db="EMBL/GenBank/DDBJ databases">
        <authorList>
            <consortium name="Pathogen Informatics"/>
        </authorList>
    </citation>
    <scope>NUCLEOTIDE SEQUENCE [LARGE SCALE GENOMIC DNA]</scope>
    <source>
        <strain evidence="6">Lake Konstanz</strain>
    </source>
</reference>
<evidence type="ECO:0000256" key="1">
    <source>
        <dbReference type="ARBA" id="ARBA00022664"/>
    </source>
</evidence>
<evidence type="ECO:0000256" key="4">
    <source>
        <dbReference type="ARBA" id="ARBA00047740"/>
    </source>
</evidence>
<gene>
    <name evidence="5" type="ORF">BSAL_50525</name>
</gene>
<evidence type="ECO:0000256" key="3">
    <source>
        <dbReference type="ARBA" id="ARBA00035028"/>
    </source>
</evidence>
<name>A0A0S4KFA2_BODSA</name>
<evidence type="ECO:0000313" key="5">
    <source>
        <dbReference type="EMBL" id="CUI11059.1"/>
    </source>
</evidence>
<dbReference type="GO" id="GO:0006397">
    <property type="term" value="P:mRNA processing"/>
    <property type="evidence" value="ECO:0007669"/>
    <property type="project" value="UniProtKB-KW"/>
</dbReference>
<organism evidence="5 6">
    <name type="scientific">Bodo saltans</name>
    <name type="common">Flagellated protozoan</name>
    <dbReference type="NCBI Taxonomy" id="75058"/>
    <lineage>
        <taxon>Eukaryota</taxon>
        <taxon>Discoba</taxon>
        <taxon>Euglenozoa</taxon>
        <taxon>Kinetoplastea</taxon>
        <taxon>Metakinetoplastina</taxon>
        <taxon>Eubodonida</taxon>
        <taxon>Bodonidae</taxon>
        <taxon>Bodo</taxon>
    </lineage>
</organism>
<dbReference type="Gene3D" id="3.20.100.10">
    <property type="entry name" value="mRNA triphosphatase Cet1-like"/>
    <property type="match status" value="1"/>
</dbReference>
<dbReference type="InterPro" id="IPR033469">
    <property type="entry name" value="CYTH-like_dom_sf"/>
</dbReference>
<proteinExistence type="predicted"/>
<keyword evidence="6" id="KW-1185">Reference proteome</keyword>
<protein>
    <recommendedName>
        <fullName evidence="3">mRNA 5'-phosphatase</fullName>
        <ecNumber evidence="3">3.6.1.74</ecNumber>
    </recommendedName>
</protein>
<dbReference type="GO" id="GO:0140818">
    <property type="term" value="F:mRNA 5'-triphosphate monophosphatase activity"/>
    <property type="evidence" value="ECO:0007669"/>
    <property type="project" value="UniProtKB-EC"/>
</dbReference>
<sequence>MHSSNSAQNESTHSHHLLKTIHSSGLDTTQIMQRVLFRRGILWTDPVVERIALHITSAAKAAADAASTTTVELEVRFGILGVDRRGRQRIAFPAASPTIMKDKRTTGYFVPGSNVEIVNNIEGRLTKLVRQRPLESRQLLIHTACEKRFIYNVLEEDGLAEEHFG</sequence>
<keyword evidence="1" id="KW-0507">mRNA processing</keyword>
<dbReference type="EMBL" id="CYKH01000042">
    <property type="protein sequence ID" value="CUI11059.1"/>
    <property type="molecule type" value="Genomic_DNA"/>
</dbReference>
<accession>A0A0S4KFA2</accession>
<dbReference type="VEuPathDB" id="TriTrypDB:BSAL_50525"/>
<keyword evidence="2" id="KW-0378">Hydrolase</keyword>
<comment type="catalytic activity">
    <reaction evidence="4">
        <text>a 5'-end triphospho-ribonucleoside in mRNA + H2O = a 5'-end diphospho-ribonucleoside in mRNA + phosphate + H(+)</text>
        <dbReference type="Rhea" id="RHEA:67004"/>
        <dbReference type="Rhea" id="RHEA-COMP:17164"/>
        <dbReference type="Rhea" id="RHEA-COMP:17165"/>
        <dbReference type="ChEBI" id="CHEBI:15377"/>
        <dbReference type="ChEBI" id="CHEBI:15378"/>
        <dbReference type="ChEBI" id="CHEBI:43474"/>
        <dbReference type="ChEBI" id="CHEBI:167616"/>
        <dbReference type="ChEBI" id="CHEBI:167618"/>
        <dbReference type="EC" id="3.6.1.74"/>
    </reaction>
    <physiologicalReaction direction="left-to-right" evidence="4">
        <dbReference type="Rhea" id="RHEA:67005"/>
    </physiologicalReaction>
</comment>
<evidence type="ECO:0000313" key="6">
    <source>
        <dbReference type="Proteomes" id="UP000051952"/>
    </source>
</evidence>
<dbReference type="EC" id="3.6.1.74" evidence="3"/>
<dbReference type="InterPro" id="IPR037009">
    <property type="entry name" value="mRNA_triPase_Cet1_sf"/>
</dbReference>
<dbReference type="Proteomes" id="UP000051952">
    <property type="component" value="Unassembled WGS sequence"/>
</dbReference>